<dbReference type="AlphaFoldDB" id="A0A382K637"/>
<organism evidence="2">
    <name type="scientific">marine metagenome</name>
    <dbReference type="NCBI Taxonomy" id="408172"/>
    <lineage>
        <taxon>unclassified sequences</taxon>
        <taxon>metagenomes</taxon>
        <taxon>ecological metagenomes</taxon>
    </lineage>
</organism>
<feature type="region of interest" description="Disordered" evidence="1">
    <location>
        <begin position="30"/>
        <end position="71"/>
    </location>
</feature>
<feature type="compositionally biased region" description="Low complexity" evidence="1">
    <location>
        <begin position="47"/>
        <end position="57"/>
    </location>
</feature>
<evidence type="ECO:0000313" key="2">
    <source>
        <dbReference type="EMBL" id="SVC19639.1"/>
    </source>
</evidence>
<name>A0A382K637_9ZZZZ</name>
<dbReference type="EMBL" id="UINC01078500">
    <property type="protein sequence ID" value="SVC19639.1"/>
    <property type="molecule type" value="Genomic_DNA"/>
</dbReference>
<evidence type="ECO:0000256" key="1">
    <source>
        <dbReference type="SAM" id="MobiDB-lite"/>
    </source>
</evidence>
<proteinExistence type="predicted"/>
<accession>A0A382K637</accession>
<sequence>MDSVTERGSPFHPDTVLAAKFDITFIAPAPDERSNYSAIDDGEDATSDTPDTSATRSGRGGSCGSTDDQHDCCSRPNCFNRQPTFSKF</sequence>
<gene>
    <name evidence="2" type="ORF">METZ01_LOCUS272493</name>
</gene>
<reference evidence="2" key="1">
    <citation type="submission" date="2018-05" db="EMBL/GenBank/DDBJ databases">
        <authorList>
            <person name="Lanie J.A."/>
            <person name="Ng W.-L."/>
            <person name="Kazmierczak K.M."/>
            <person name="Andrzejewski T.M."/>
            <person name="Davidsen T.M."/>
            <person name="Wayne K.J."/>
            <person name="Tettelin H."/>
            <person name="Glass J.I."/>
            <person name="Rusch D."/>
            <person name="Podicherti R."/>
            <person name="Tsui H.-C.T."/>
            <person name="Winkler M.E."/>
        </authorList>
    </citation>
    <scope>NUCLEOTIDE SEQUENCE</scope>
</reference>
<protein>
    <submittedName>
        <fullName evidence="2">Uncharacterized protein</fullName>
    </submittedName>
</protein>